<protein>
    <submittedName>
        <fullName evidence="7">L-lysine exporter family protein LysE/ArgO</fullName>
    </submittedName>
</protein>
<evidence type="ECO:0000256" key="2">
    <source>
        <dbReference type="ARBA" id="ARBA00022475"/>
    </source>
</evidence>
<dbReference type="GO" id="GO:0015171">
    <property type="term" value="F:amino acid transmembrane transporter activity"/>
    <property type="evidence" value="ECO:0007669"/>
    <property type="project" value="TreeGrafter"/>
</dbReference>
<gene>
    <name evidence="7" type="ORF">SAMN02745130_01849</name>
</gene>
<feature type="transmembrane region" description="Helical" evidence="6">
    <location>
        <begin position="182"/>
        <end position="203"/>
    </location>
</feature>
<feature type="transmembrane region" description="Helical" evidence="6">
    <location>
        <begin position="110"/>
        <end position="129"/>
    </location>
</feature>
<organism evidence="7 8">
    <name type="scientific">Thiothrix eikelboomii</name>
    <dbReference type="NCBI Taxonomy" id="92487"/>
    <lineage>
        <taxon>Bacteria</taxon>
        <taxon>Pseudomonadati</taxon>
        <taxon>Pseudomonadota</taxon>
        <taxon>Gammaproteobacteria</taxon>
        <taxon>Thiotrichales</taxon>
        <taxon>Thiotrichaceae</taxon>
        <taxon>Thiothrix</taxon>
    </lineage>
</organism>
<accession>A0A1T4WM29</accession>
<dbReference type="Proteomes" id="UP000190460">
    <property type="component" value="Unassembled WGS sequence"/>
</dbReference>
<evidence type="ECO:0000256" key="5">
    <source>
        <dbReference type="ARBA" id="ARBA00023136"/>
    </source>
</evidence>
<dbReference type="GO" id="GO:0005886">
    <property type="term" value="C:plasma membrane"/>
    <property type="evidence" value="ECO:0007669"/>
    <property type="project" value="UniProtKB-SubCell"/>
</dbReference>
<comment type="subcellular location">
    <subcellularLocation>
        <location evidence="1">Cell membrane</location>
        <topology evidence="1">Multi-pass membrane protein</topology>
    </subcellularLocation>
</comment>
<evidence type="ECO:0000313" key="7">
    <source>
        <dbReference type="EMBL" id="SKA78269.1"/>
    </source>
</evidence>
<dbReference type="PANTHER" id="PTHR30086:SF20">
    <property type="entry name" value="ARGININE EXPORTER PROTEIN ARGO-RELATED"/>
    <property type="match status" value="1"/>
</dbReference>
<dbReference type="PANTHER" id="PTHR30086">
    <property type="entry name" value="ARGININE EXPORTER PROTEIN ARGO"/>
    <property type="match status" value="1"/>
</dbReference>
<keyword evidence="8" id="KW-1185">Reference proteome</keyword>
<feature type="transmembrane region" description="Helical" evidence="6">
    <location>
        <begin position="69"/>
        <end position="89"/>
    </location>
</feature>
<dbReference type="EMBL" id="FUYB01000007">
    <property type="protein sequence ID" value="SKA78269.1"/>
    <property type="molecule type" value="Genomic_DNA"/>
</dbReference>
<keyword evidence="3 6" id="KW-0812">Transmembrane</keyword>
<keyword evidence="5 6" id="KW-0472">Membrane</keyword>
<feature type="transmembrane region" description="Helical" evidence="6">
    <location>
        <begin position="149"/>
        <end position="170"/>
    </location>
</feature>
<dbReference type="STRING" id="92487.SAMN02745130_01849"/>
<feature type="transmembrane region" description="Helical" evidence="6">
    <location>
        <begin position="6"/>
        <end position="26"/>
    </location>
</feature>
<evidence type="ECO:0000313" key="8">
    <source>
        <dbReference type="Proteomes" id="UP000190460"/>
    </source>
</evidence>
<keyword evidence="4 6" id="KW-1133">Transmembrane helix</keyword>
<dbReference type="RefSeq" id="WP_078922313.1">
    <property type="nucleotide sequence ID" value="NZ_FUYB01000007.1"/>
</dbReference>
<name>A0A1T4WM29_9GAMM</name>
<dbReference type="InterPro" id="IPR001123">
    <property type="entry name" value="LeuE-type"/>
</dbReference>
<evidence type="ECO:0000256" key="3">
    <source>
        <dbReference type="ARBA" id="ARBA00022692"/>
    </source>
</evidence>
<dbReference type="OrthoDB" id="5638726at2"/>
<dbReference type="AlphaFoldDB" id="A0A1T4WM29"/>
<evidence type="ECO:0000256" key="4">
    <source>
        <dbReference type="ARBA" id="ARBA00022989"/>
    </source>
</evidence>
<proteinExistence type="predicted"/>
<reference evidence="7 8" key="1">
    <citation type="submission" date="2017-02" db="EMBL/GenBank/DDBJ databases">
        <authorList>
            <person name="Peterson S.W."/>
        </authorList>
    </citation>
    <scope>NUCLEOTIDE SEQUENCE [LARGE SCALE GENOMIC DNA]</scope>
    <source>
        <strain evidence="7 8">ATCC 49788</strain>
    </source>
</reference>
<keyword evidence="2" id="KW-1003">Cell membrane</keyword>
<feature type="transmembrane region" description="Helical" evidence="6">
    <location>
        <begin position="38"/>
        <end position="63"/>
    </location>
</feature>
<sequence length="205" mass="21528">MSVMAALQGFGIGASLIIAIGAQNAFVLTSALRHQHVVAVAATCILIDVVLILAGVWGLGALIEAHPALLNLALWGGALFLFVYGGLAFKRAWQPSSLQLAQTQTVAQQSLVAALLTVAALSLLNPHVYLDTVILLGSIGGQLPGDEPAWFALGACLASLCWFSLLAWGGKKLAPWFASPKSWQRLDVLIGVIMWAIALGLILKP</sequence>
<evidence type="ECO:0000256" key="6">
    <source>
        <dbReference type="SAM" id="Phobius"/>
    </source>
</evidence>
<evidence type="ECO:0000256" key="1">
    <source>
        <dbReference type="ARBA" id="ARBA00004651"/>
    </source>
</evidence>
<dbReference type="Pfam" id="PF01810">
    <property type="entry name" value="LysE"/>
    <property type="match status" value="1"/>
</dbReference>